<feature type="compositionally biased region" description="Gly residues" evidence="6">
    <location>
        <begin position="379"/>
        <end position="394"/>
    </location>
</feature>
<dbReference type="InterPro" id="IPR003958">
    <property type="entry name" value="CBFA_NFYB_domain"/>
</dbReference>
<feature type="compositionally biased region" description="Gly residues" evidence="6">
    <location>
        <begin position="432"/>
        <end position="442"/>
    </location>
</feature>
<feature type="compositionally biased region" description="Low complexity" evidence="6">
    <location>
        <begin position="443"/>
        <end position="459"/>
    </location>
</feature>
<sequence length="459" mass="49803">MASSLCFLRNPLPWVAALVPVLIFAGFLGFGVLSILITSSALILSTVLFTFSKQRPVVEEESLKEEEKVEEEEEEEEVLRSDHHESLPHMEEVASRTQTETDTITQRDEAQESGMSHQMNEYIDESPDSLSKTESLDQSSTSDESEVEWPFPDNAGQSPECSDGSISDEDSLIEIALLSGHYVDPKQEDPKFNSQKKLPDFTPDSIFQQHSTLMELLAEMNEMNEEENLIEIDISMGSIKCSRRRSKFMADSDNDSGGHNNSNANSELSAREQDRFLPIANVSRIMKKALPANAKISKDAKETVQECVSEFISFITGEASDKCQREKRKTINGDDLLWAMTTLGFEEYVEPLKIYLQKYREMEGEKSSLGGRPGEKDGSGGGGAAAGGGGAMSSGSSGGFNGGGMYGGMMMMGHHQGQAYGSGSFHHMSSSGSGGGGGGGVGRTTPAVRAAAVAGWRQR</sequence>
<dbReference type="FunFam" id="1.10.20.10:FF:000035">
    <property type="entry name" value="Nuclear transcription factor Y subunit B-3"/>
    <property type="match status" value="1"/>
</dbReference>
<name>A5B7N5_VITVI</name>
<dbReference type="EMBL" id="AM449502">
    <property type="protein sequence ID" value="CAN61076.1"/>
    <property type="molecule type" value="Genomic_DNA"/>
</dbReference>
<keyword evidence="7" id="KW-0812">Transmembrane</keyword>
<keyword evidence="2" id="KW-0805">Transcription regulation</keyword>
<feature type="region of interest" description="Disordered" evidence="6">
    <location>
        <begin position="365"/>
        <end position="394"/>
    </location>
</feature>
<feature type="compositionally biased region" description="Basic and acidic residues" evidence="6">
    <location>
        <begin position="78"/>
        <end position="94"/>
    </location>
</feature>
<dbReference type="Gene3D" id="1.10.20.10">
    <property type="entry name" value="Histone, subunit A"/>
    <property type="match status" value="1"/>
</dbReference>
<feature type="region of interest" description="Disordered" evidence="6">
    <location>
        <begin position="422"/>
        <end position="459"/>
    </location>
</feature>
<dbReference type="PROSITE" id="PS00685">
    <property type="entry name" value="NFYB_HAP3"/>
    <property type="match status" value="1"/>
</dbReference>
<feature type="compositionally biased region" description="Polar residues" evidence="6">
    <location>
        <begin position="128"/>
        <end position="142"/>
    </location>
</feature>
<evidence type="ECO:0000256" key="2">
    <source>
        <dbReference type="ARBA" id="ARBA00023015"/>
    </source>
</evidence>
<feature type="transmembrane region" description="Helical" evidence="7">
    <location>
        <begin position="12"/>
        <end position="45"/>
    </location>
</feature>
<evidence type="ECO:0000313" key="9">
    <source>
        <dbReference type="EMBL" id="CAN61076.1"/>
    </source>
</evidence>
<feature type="compositionally biased region" description="Low complexity" evidence="6">
    <location>
        <begin position="255"/>
        <end position="266"/>
    </location>
</feature>
<dbReference type="InterPro" id="IPR009072">
    <property type="entry name" value="Histone-fold"/>
</dbReference>
<reference evidence="9" key="1">
    <citation type="journal article" date="2007" name="PLoS ONE">
        <title>The first genome sequence of an elite grapevine cultivar (Pinot noir Vitis vinifera L.): coping with a highly heterozygous genome.</title>
        <authorList>
            <person name="Velasco R."/>
            <person name="Zharkikh A."/>
            <person name="Troggio M."/>
            <person name="Cartwright D.A."/>
            <person name="Cestaro A."/>
            <person name="Pruss D."/>
            <person name="Pindo M."/>
            <person name="FitzGerald L.M."/>
            <person name="Vezzulli S."/>
            <person name="Reid J."/>
            <person name="Malacarne G."/>
            <person name="Iliev D."/>
            <person name="Coppola G."/>
            <person name="Wardell B."/>
            <person name="Micheletti D."/>
            <person name="Macalma T."/>
            <person name="Facci M."/>
            <person name="Mitchell J.T."/>
            <person name="Perazzolli M."/>
            <person name="Eldredge G."/>
            <person name="Gatto P."/>
            <person name="Oyzerski R."/>
            <person name="Moretto M."/>
            <person name="Gutin N."/>
            <person name="Stefanini M."/>
            <person name="Chen Y."/>
            <person name="Segala C."/>
            <person name="Davenport C."/>
            <person name="Dematte L."/>
            <person name="Mraz A."/>
            <person name="Battilana J."/>
            <person name="Stormo K."/>
            <person name="Costa F."/>
            <person name="Tao Q."/>
            <person name="Si-Ammour A."/>
            <person name="Harkins T."/>
            <person name="Lackey A."/>
            <person name="Perbost C."/>
            <person name="Taillon B."/>
            <person name="Stella A."/>
            <person name="Solovyev V."/>
            <person name="Fawcett J.A."/>
            <person name="Sterck L."/>
            <person name="Vandepoele K."/>
            <person name="Grando S.M."/>
            <person name="Toppo S."/>
            <person name="Moser C."/>
            <person name="Lanchbury J."/>
            <person name="Bogden R."/>
            <person name="Skolnick M."/>
            <person name="Sgaramella V."/>
            <person name="Bhatnagar S.K."/>
            <person name="Fontana P."/>
            <person name="Gutin A."/>
            <person name="Van de Peer Y."/>
            <person name="Salamini F."/>
            <person name="Viola R."/>
        </authorList>
    </citation>
    <scope>NUCLEOTIDE SEQUENCE</scope>
</reference>
<dbReference type="ExpressionAtlas" id="A5B7N5">
    <property type="expression patterns" value="baseline and differential"/>
</dbReference>
<evidence type="ECO:0000256" key="1">
    <source>
        <dbReference type="ARBA" id="ARBA00009053"/>
    </source>
</evidence>
<evidence type="ECO:0000256" key="3">
    <source>
        <dbReference type="ARBA" id="ARBA00023125"/>
    </source>
</evidence>
<keyword evidence="3" id="KW-0238">DNA-binding</keyword>
<evidence type="ECO:0000256" key="6">
    <source>
        <dbReference type="SAM" id="MobiDB-lite"/>
    </source>
</evidence>
<evidence type="ECO:0000256" key="5">
    <source>
        <dbReference type="ARBA" id="ARBA00023163"/>
    </source>
</evidence>
<dbReference type="AlphaFoldDB" id="A5B7N5"/>
<dbReference type="PANTHER" id="PTHR35708:SF3">
    <property type="entry name" value="GB|AAD25831.1"/>
    <property type="match status" value="1"/>
</dbReference>
<feature type="compositionally biased region" description="Low complexity" evidence="6">
    <location>
        <begin position="422"/>
        <end position="431"/>
    </location>
</feature>
<keyword evidence="4" id="KW-0010">Activator</keyword>
<proteinExistence type="inferred from homology"/>
<gene>
    <name evidence="9" type="ORF">VITISV_012918</name>
</gene>
<feature type="domain" description="Transcription factor CBF/NF-Y/archaeal histone" evidence="8">
    <location>
        <begin position="276"/>
        <end position="340"/>
    </location>
</feature>
<dbReference type="GO" id="GO:0046982">
    <property type="term" value="F:protein heterodimerization activity"/>
    <property type="evidence" value="ECO:0007669"/>
    <property type="project" value="InterPro"/>
</dbReference>
<dbReference type="OrthoDB" id="386949at2759"/>
<dbReference type="GO" id="GO:0006355">
    <property type="term" value="P:regulation of DNA-templated transcription"/>
    <property type="evidence" value="ECO:0007669"/>
    <property type="project" value="InterPro"/>
</dbReference>
<evidence type="ECO:0000259" key="8">
    <source>
        <dbReference type="Pfam" id="PF00808"/>
    </source>
</evidence>
<evidence type="ECO:0000256" key="4">
    <source>
        <dbReference type="ARBA" id="ARBA00023159"/>
    </source>
</evidence>
<organism evidence="9">
    <name type="scientific">Vitis vinifera</name>
    <name type="common">Grape</name>
    <dbReference type="NCBI Taxonomy" id="29760"/>
    <lineage>
        <taxon>Eukaryota</taxon>
        <taxon>Viridiplantae</taxon>
        <taxon>Streptophyta</taxon>
        <taxon>Embryophyta</taxon>
        <taxon>Tracheophyta</taxon>
        <taxon>Spermatophyta</taxon>
        <taxon>Magnoliopsida</taxon>
        <taxon>eudicotyledons</taxon>
        <taxon>Gunneridae</taxon>
        <taxon>Pentapetalae</taxon>
        <taxon>rosids</taxon>
        <taxon>Vitales</taxon>
        <taxon>Vitaceae</taxon>
        <taxon>Viteae</taxon>
        <taxon>Vitis</taxon>
    </lineage>
</organism>
<keyword evidence="7" id="KW-1133">Transmembrane helix</keyword>
<comment type="similarity">
    <text evidence="1">Belongs to the NFYB/HAP3 subunit family.</text>
</comment>
<dbReference type="CDD" id="cd22907">
    <property type="entry name" value="HFD_NFYB"/>
    <property type="match status" value="1"/>
</dbReference>
<dbReference type="PANTHER" id="PTHR35708">
    <property type="entry name" value="GB|AAD25831.1"/>
    <property type="match status" value="1"/>
</dbReference>
<keyword evidence="5" id="KW-0804">Transcription</keyword>
<feature type="compositionally biased region" description="Polar residues" evidence="6">
    <location>
        <begin position="95"/>
        <end position="104"/>
    </location>
</feature>
<dbReference type="Pfam" id="PF00808">
    <property type="entry name" value="CBFD_NFYB_HMF"/>
    <property type="match status" value="1"/>
</dbReference>
<dbReference type="PRINTS" id="PR00615">
    <property type="entry name" value="CCAATSUBUNTA"/>
</dbReference>
<evidence type="ECO:0000256" key="7">
    <source>
        <dbReference type="SAM" id="Phobius"/>
    </source>
</evidence>
<feature type="region of interest" description="Disordered" evidence="6">
    <location>
        <begin position="248"/>
        <end position="271"/>
    </location>
</feature>
<accession>A5B7N5</accession>
<protein>
    <recommendedName>
        <fullName evidence="8">Transcription factor CBF/NF-Y/archaeal histone domain-containing protein</fullName>
    </recommendedName>
</protein>
<keyword evidence="7" id="KW-0472">Membrane</keyword>
<dbReference type="SUPFAM" id="SSF47113">
    <property type="entry name" value="Histone-fold"/>
    <property type="match status" value="1"/>
</dbReference>
<dbReference type="InterPro" id="IPR003956">
    <property type="entry name" value="Transcrpt_fac_NFYB/HAP3_CS"/>
</dbReference>
<dbReference type="GO" id="GO:0043565">
    <property type="term" value="F:sequence-specific DNA binding"/>
    <property type="evidence" value="ECO:0007669"/>
    <property type="project" value="InterPro"/>
</dbReference>
<dbReference type="GO" id="GO:0005634">
    <property type="term" value="C:nucleus"/>
    <property type="evidence" value="ECO:0007669"/>
    <property type="project" value="InterPro"/>
</dbReference>
<feature type="compositionally biased region" description="Acidic residues" evidence="6">
    <location>
        <begin position="59"/>
        <end position="77"/>
    </location>
</feature>
<feature type="region of interest" description="Disordered" evidence="6">
    <location>
        <begin position="59"/>
        <end position="166"/>
    </location>
</feature>